<protein>
    <submittedName>
        <fullName evidence="3">Threonine/homoserine efflux transporter RhtA</fullName>
    </submittedName>
</protein>
<evidence type="ECO:0000256" key="1">
    <source>
        <dbReference type="SAM" id="Phobius"/>
    </source>
</evidence>
<dbReference type="PANTHER" id="PTHR22911:SF137">
    <property type="entry name" value="SOLUTE CARRIER FAMILY 35 MEMBER G2-RELATED"/>
    <property type="match status" value="1"/>
</dbReference>
<proteinExistence type="predicted"/>
<feature type="transmembrane region" description="Helical" evidence="1">
    <location>
        <begin position="219"/>
        <end position="236"/>
    </location>
</feature>
<feature type="transmembrane region" description="Helical" evidence="1">
    <location>
        <begin position="187"/>
        <end position="207"/>
    </location>
</feature>
<evidence type="ECO:0000313" key="4">
    <source>
        <dbReference type="Proteomes" id="UP000240971"/>
    </source>
</evidence>
<feature type="transmembrane region" description="Helical" evidence="1">
    <location>
        <begin position="74"/>
        <end position="91"/>
    </location>
</feature>
<keyword evidence="1" id="KW-0472">Membrane</keyword>
<keyword evidence="1" id="KW-1133">Transmembrane helix</keyword>
<feature type="transmembrane region" description="Helical" evidence="1">
    <location>
        <begin position="152"/>
        <end position="175"/>
    </location>
</feature>
<sequence length="295" mass="32032">MTRYILMVFAGACSFGILSTFVKLAYQEGFTAAEISVTQAFAGMLVLWIGTLIYGKHKTETASLRLKWAAQWPLLLTGAAMGLTTFVYYWSVRYIPASIAIVILMQFTWIGILLDWIFFKKKPGLMQLIITVIILAGTALASGLAQTGIHEISVAGILLAALSALLYAIYIIANSRVGRQLHPLKKSVIMTSGATLGIFIVNAHSLVVSTHYNIALLKWAAFLSLFGTIIPPVLFAKGIPKTGAGIAAIVMTAEMPVAVLCSHIILKEQVVLLQWIGITMMLLSIGLLHVQQVKK</sequence>
<evidence type="ECO:0000259" key="2">
    <source>
        <dbReference type="Pfam" id="PF00892"/>
    </source>
</evidence>
<feature type="transmembrane region" description="Helical" evidence="1">
    <location>
        <begin position="272"/>
        <end position="290"/>
    </location>
</feature>
<dbReference type="OrthoDB" id="3180815at2"/>
<feature type="transmembrane region" description="Helical" evidence="1">
    <location>
        <begin position="37"/>
        <end position="54"/>
    </location>
</feature>
<dbReference type="Pfam" id="PF00892">
    <property type="entry name" value="EamA"/>
    <property type="match status" value="2"/>
</dbReference>
<keyword evidence="1" id="KW-0812">Transmembrane</keyword>
<dbReference type="Proteomes" id="UP000240971">
    <property type="component" value="Unassembled WGS sequence"/>
</dbReference>
<dbReference type="GO" id="GO:0016020">
    <property type="term" value="C:membrane"/>
    <property type="evidence" value="ECO:0007669"/>
    <property type="project" value="InterPro"/>
</dbReference>
<dbReference type="InterPro" id="IPR037185">
    <property type="entry name" value="EmrE-like"/>
</dbReference>
<gene>
    <name evidence="3" type="ORF">CLV51_107142</name>
</gene>
<dbReference type="RefSeq" id="WP_106530804.1">
    <property type="nucleotide sequence ID" value="NZ_PYAW01000007.1"/>
</dbReference>
<organism evidence="3 4">
    <name type="scientific">Chitinophaga niastensis</name>
    <dbReference type="NCBI Taxonomy" id="536980"/>
    <lineage>
        <taxon>Bacteria</taxon>
        <taxon>Pseudomonadati</taxon>
        <taxon>Bacteroidota</taxon>
        <taxon>Chitinophagia</taxon>
        <taxon>Chitinophagales</taxon>
        <taxon>Chitinophagaceae</taxon>
        <taxon>Chitinophaga</taxon>
    </lineage>
</organism>
<dbReference type="SUPFAM" id="SSF103481">
    <property type="entry name" value="Multidrug resistance efflux transporter EmrE"/>
    <property type="match status" value="2"/>
</dbReference>
<dbReference type="InterPro" id="IPR000620">
    <property type="entry name" value="EamA_dom"/>
</dbReference>
<feature type="transmembrane region" description="Helical" evidence="1">
    <location>
        <begin position="243"/>
        <end position="266"/>
    </location>
</feature>
<feature type="transmembrane region" description="Helical" evidence="1">
    <location>
        <begin position="125"/>
        <end position="146"/>
    </location>
</feature>
<dbReference type="AlphaFoldDB" id="A0A2P8HCI6"/>
<accession>A0A2P8HCI6</accession>
<name>A0A2P8HCI6_CHINA</name>
<evidence type="ECO:0000313" key="3">
    <source>
        <dbReference type="EMBL" id="PSL43831.1"/>
    </source>
</evidence>
<feature type="domain" description="EamA" evidence="2">
    <location>
        <begin position="155"/>
        <end position="288"/>
    </location>
</feature>
<comment type="caution">
    <text evidence="3">The sequence shown here is derived from an EMBL/GenBank/DDBJ whole genome shotgun (WGS) entry which is preliminary data.</text>
</comment>
<dbReference type="EMBL" id="PYAW01000007">
    <property type="protein sequence ID" value="PSL43831.1"/>
    <property type="molecule type" value="Genomic_DNA"/>
</dbReference>
<keyword evidence="4" id="KW-1185">Reference proteome</keyword>
<feature type="transmembrane region" description="Helical" evidence="1">
    <location>
        <begin position="97"/>
        <end position="118"/>
    </location>
</feature>
<feature type="domain" description="EamA" evidence="2">
    <location>
        <begin position="4"/>
        <end position="142"/>
    </location>
</feature>
<dbReference type="PANTHER" id="PTHR22911">
    <property type="entry name" value="ACYL-MALONYL CONDENSING ENZYME-RELATED"/>
    <property type="match status" value="1"/>
</dbReference>
<reference evidence="3 4" key="1">
    <citation type="submission" date="2018-03" db="EMBL/GenBank/DDBJ databases">
        <title>Genomic Encyclopedia of Archaeal and Bacterial Type Strains, Phase II (KMG-II): from individual species to whole genera.</title>
        <authorList>
            <person name="Goeker M."/>
        </authorList>
    </citation>
    <scope>NUCLEOTIDE SEQUENCE [LARGE SCALE GENOMIC DNA]</scope>
    <source>
        <strain evidence="3 4">DSM 24859</strain>
    </source>
</reference>